<gene>
    <name evidence="2" type="ORF">J6I44_20250</name>
</gene>
<dbReference type="PROSITE" id="PS50011">
    <property type="entry name" value="PROTEIN_KINASE_DOM"/>
    <property type="match status" value="1"/>
</dbReference>
<dbReference type="GO" id="GO:0004674">
    <property type="term" value="F:protein serine/threonine kinase activity"/>
    <property type="evidence" value="ECO:0007669"/>
    <property type="project" value="UniProtKB-KW"/>
</dbReference>
<feature type="domain" description="Protein kinase" evidence="1">
    <location>
        <begin position="15"/>
        <end position="287"/>
    </location>
</feature>
<dbReference type="Gene3D" id="3.30.200.20">
    <property type="entry name" value="Phosphorylase Kinase, domain 1"/>
    <property type="match status" value="1"/>
</dbReference>
<dbReference type="CDD" id="cd14014">
    <property type="entry name" value="STKc_PknB_like"/>
    <property type="match status" value="1"/>
</dbReference>
<keyword evidence="3" id="KW-1185">Reference proteome</keyword>
<dbReference type="EMBL" id="JAGGJA010000026">
    <property type="protein sequence ID" value="MCW9709205.1"/>
    <property type="molecule type" value="Genomic_DNA"/>
</dbReference>
<dbReference type="Gene3D" id="1.10.510.10">
    <property type="entry name" value="Transferase(Phosphotransferase) domain 1"/>
    <property type="match status" value="1"/>
</dbReference>
<dbReference type="SUPFAM" id="SSF56112">
    <property type="entry name" value="Protein kinase-like (PK-like)"/>
    <property type="match status" value="1"/>
</dbReference>
<dbReference type="SMART" id="SM00220">
    <property type="entry name" value="S_TKc"/>
    <property type="match status" value="1"/>
</dbReference>
<dbReference type="InterPro" id="IPR008271">
    <property type="entry name" value="Ser/Thr_kinase_AS"/>
</dbReference>
<keyword evidence="2" id="KW-0723">Serine/threonine-protein kinase</keyword>
<proteinExistence type="predicted"/>
<accession>A0ABT3PTL8</accession>
<dbReference type="InterPro" id="IPR000719">
    <property type="entry name" value="Prot_kinase_dom"/>
</dbReference>
<dbReference type="RefSeq" id="WP_265768080.1">
    <property type="nucleotide sequence ID" value="NZ_JAGGJA010000026.1"/>
</dbReference>
<dbReference type="PROSITE" id="PS00108">
    <property type="entry name" value="PROTEIN_KINASE_ST"/>
    <property type="match status" value="1"/>
</dbReference>
<reference evidence="2 3" key="1">
    <citation type="submission" date="2021-03" db="EMBL/GenBank/DDBJ databases">
        <title>Aliifodinibius sp. nov., a new bacterium isolated from saline soil.</title>
        <authorList>
            <person name="Galisteo C."/>
            <person name="De La Haba R."/>
            <person name="Sanchez-Porro C."/>
            <person name="Ventosa A."/>
        </authorList>
    </citation>
    <scope>NUCLEOTIDE SEQUENCE [LARGE SCALE GENOMIC DNA]</scope>
    <source>
        <strain evidence="2 3">1BSP15-2V2</strain>
    </source>
</reference>
<dbReference type="InterPro" id="IPR053235">
    <property type="entry name" value="Ser_Thr_kinase"/>
</dbReference>
<dbReference type="InterPro" id="IPR011009">
    <property type="entry name" value="Kinase-like_dom_sf"/>
</dbReference>
<organism evidence="2 3">
    <name type="scientific">Fodinibius salsisoli</name>
    <dbReference type="NCBI Taxonomy" id="2820877"/>
    <lineage>
        <taxon>Bacteria</taxon>
        <taxon>Pseudomonadati</taxon>
        <taxon>Balneolota</taxon>
        <taxon>Balneolia</taxon>
        <taxon>Balneolales</taxon>
        <taxon>Balneolaceae</taxon>
        <taxon>Fodinibius</taxon>
    </lineage>
</organism>
<evidence type="ECO:0000313" key="2">
    <source>
        <dbReference type="EMBL" id="MCW9709205.1"/>
    </source>
</evidence>
<comment type="caution">
    <text evidence="2">The sequence shown here is derived from an EMBL/GenBank/DDBJ whole genome shotgun (WGS) entry which is preliminary data.</text>
</comment>
<name>A0ABT3PTL8_9BACT</name>
<keyword evidence="2" id="KW-0418">Kinase</keyword>
<evidence type="ECO:0000259" key="1">
    <source>
        <dbReference type="PROSITE" id="PS50011"/>
    </source>
</evidence>
<dbReference type="Pfam" id="PF00069">
    <property type="entry name" value="Pkinase"/>
    <property type="match status" value="1"/>
</dbReference>
<dbReference type="Proteomes" id="UP001207918">
    <property type="component" value="Unassembled WGS sequence"/>
</dbReference>
<dbReference type="PANTHER" id="PTHR24361">
    <property type="entry name" value="MITOGEN-ACTIVATED KINASE KINASE KINASE"/>
    <property type="match status" value="1"/>
</dbReference>
<protein>
    <submittedName>
        <fullName evidence="2">Serine/threonine protein kinase</fullName>
    </submittedName>
</protein>
<keyword evidence="2" id="KW-0808">Transferase</keyword>
<sequence length="368" mass="41900">MVKATNKLVSTEVEFEKLDPIGNGQGANSDVYKIRDVQLDTMRAVKQIETSKFSDIDEYFSEAQKMHKSAHPNVVPVHFAGIGTDNSKDYVYTVMNYYPKGSLSGLHEQRPLTVEEIIRFSLQFLTGIAYIHSKGILHFDIKPSNVLLKNDGVAAVTDFGIAEWLHSSTVTEPEFYLPHVTPERITTTQQSELTDIYHAGLTLYRLCNMPQEWEEQLRVAKNQRPDPDQSLAHAVIDGRFPDLDTFLPHIPQKLREVIRKATAIHPDDRYNTIREMMNELGTVKRYLKWQMKPSGSDTGHEAWEMKDSNGRDFRIQICENGSDWSIETTKTVNTTQKILACCTDGIDSHQKALKRVQTFIRSQDIGVT</sequence>
<evidence type="ECO:0000313" key="3">
    <source>
        <dbReference type="Proteomes" id="UP001207918"/>
    </source>
</evidence>